<sequence>MDPNMPPPRLPLSVHPGPPPSLLPRPARASQANGMTAYNPAPPSDPHAQHVPATPNVMGSPPLQHAAGATHINDSMAYSSPLVQPPTMNEPAPFMVPPGMRVAGVLEQNDPWQYLGINPPGEPLRITRPHGRQTLGALAAIPVSPHETQPGGRARFGPGFGGTRPHEASPSRGAVSQRVGTVQSGLILPPNANSPLRHSRSTPTAVAGPPPQSDSSLQESQRPSSTLRHAVTPDQATRQHHTNHPQQQFRPPASAMNNSHLQHGIWTRENQELPTTTQNASPSGQLPRQHHRNLLPQQVQQPVTATNNSDPHNSMPPLQNRRLPVDNQNEPPFGQARVPAMVNSSSQPDVQNPQGATVALSGLLRRADSMIPASEPARKRPRLDGAFSPAHLSGASDLPAACVGENSGDGAAPRPPGLKDFLQKRQDDARAEGKTPAVVRDALLVQNAQQLPPLDRNCAVCGLDLGSSQHPALLAARLDHLELCMQRESALNSSGPLPTVPLANFWSDERMVRSLSTSDLDIDMASNRIHLQTSFDEASKVYYDPTTSNAWKQRQLPFLRQAESDITRTNRDFPMHDGTRELVFKRMAAASKEKKESKELVARVFKKGVDQNVTLAPESKVKIEVIPKDRSE</sequence>
<evidence type="ECO:0000313" key="3">
    <source>
        <dbReference type="Proteomes" id="UP000073492"/>
    </source>
</evidence>
<dbReference type="Proteomes" id="UP000073492">
    <property type="component" value="Unassembled WGS sequence"/>
</dbReference>
<gene>
    <name evidence="2" type="ORF">AC579_4435</name>
</gene>
<dbReference type="AlphaFoldDB" id="A0A139I410"/>
<name>A0A139I410_9PEZI</name>
<feature type="compositionally biased region" description="Polar residues" evidence="1">
    <location>
        <begin position="191"/>
        <end position="204"/>
    </location>
</feature>
<feature type="region of interest" description="Disordered" evidence="1">
    <location>
        <begin position="143"/>
        <end position="259"/>
    </location>
</feature>
<feature type="region of interest" description="Disordered" evidence="1">
    <location>
        <begin position="371"/>
        <end position="420"/>
    </location>
</feature>
<dbReference type="EMBL" id="LFZO01000338">
    <property type="protein sequence ID" value="KXT09476.1"/>
    <property type="molecule type" value="Genomic_DNA"/>
</dbReference>
<feature type="compositionally biased region" description="Pro residues" evidence="1">
    <location>
        <begin position="1"/>
        <end position="23"/>
    </location>
</feature>
<feature type="compositionally biased region" description="Polar residues" evidence="1">
    <location>
        <begin position="342"/>
        <end position="353"/>
    </location>
</feature>
<protein>
    <submittedName>
        <fullName evidence="2">Uncharacterized protein</fullName>
    </submittedName>
</protein>
<feature type="compositionally biased region" description="Polar residues" evidence="1">
    <location>
        <begin position="300"/>
        <end position="312"/>
    </location>
</feature>
<accession>A0A139I410</accession>
<feature type="region of interest" description="Disordered" evidence="1">
    <location>
        <begin position="1"/>
        <end position="67"/>
    </location>
</feature>
<proteinExistence type="predicted"/>
<comment type="caution">
    <text evidence="2">The sequence shown here is derived from an EMBL/GenBank/DDBJ whole genome shotgun (WGS) entry which is preliminary data.</text>
</comment>
<feature type="compositionally biased region" description="Polar residues" evidence="1">
    <location>
        <begin position="244"/>
        <end position="259"/>
    </location>
</feature>
<feature type="region of interest" description="Disordered" evidence="1">
    <location>
        <begin position="300"/>
        <end position="353"/>
    </location>
</feature>
<keyword evidence="3" id="KW-1185">Reference proteome</keyword>
<reference evidence="2 3" key="1">
    <citation type="submission" date="2015-07" db="EMBL/GenBank/DDBJ databases">
        <title>Comparative genomics of the Sigatoka disease complex on banana suggests a link between parallel evolutionary changes in Pseudocercospora fijiensis and Pseudocercospora eumusae and increased virulence on the banana host.</title>
        <authorList>
            <person name="Chang T.-C."/>
            <person name="Salvucci A."/>
            <person name="Crous P.W."/>
            <person name="Stergiopoulos I."/>
        </authorList>
    </citation>
    <scope>NUCLEOTIDE SEQUENCE [LARGE SCALE GENOMIC DNA]</scope>
    <source>
        <strain evidence="2 3">CBS 116634</strain>
    </source>
</reference>
<dbReference type="OrthoDB" id="3329at2759"/>
<organism evidence="2 3">
    <name type="scientific">Pseudocercospora musae</name>
    <dbReference type="NCBI Taxonomy" id="113226"/>
    <lineage>
        <taxon>Eukaryota</taxon>
        <taxon>Fungi</taxon>
        <taxon>Dikarya</taxon>
        <taxon>Ascomycota</taxon>
        <taxon>Pezizomycotina</taxon>
        <taxon>Dothideomycetes</taxon>
        <taxon>Dothideomycetidae</taxon>
        <taxon>Mycosphaerellales</taxon>
        <taxon>Mycosphaerellaceae</taxon>
        <taxon>Pseudocercospora</taxon>
    </lineage>
</organism>
<feature type="compositionally biased region" description="Polar residues" evidence="1">
    <location>
        <begin position="213"/>
        <end position="227"/>
    </location>
</feature>
<evidence type="ECO:0000256" key="1">
    <source>
        <dbReference type="SAM" id="MobiDB-lite"/>
    </source>
</evidence>
<evidence type="ECO:0000313" key="2">
    <source>
        <dbReference type="EMBL" id="KXT09476.1"/>
    </source>
</evidence>